<dbReference type="CDD" id="cd10170">
    <property type="entry name" value="ASKHA_NBD_HSP70"/>
    <property type="match status" value="1"/>
</dbReference>
<dbReference type="PANTHER" id="PTHR14187:SF5">
    <property type="entry name" value="HEAT SHOCK 70 KDA PROTEIN 12A"/>
    <property type="match status" value="1"/>
</dbReference>
<keyword evidence="2" id="KW-1185">Reference proteome</keyword>
<name>A0AA39J245_9AGAR</name>
<dbReference type="EMBL" id="JAUEPT010000074">
    <property type="protein sequence ID" value="KAK0434114.1"/>
    <property type="molecule type" value="Genomic_DNA"/>
</dbReference>
<evidence type="ECO:0008006" key="3">
    <source>
        <dbReference type="Google" id="ProtNLM"/>
    </source>
</evidence>
<comment type="caution">
    <text evidence="1">The sequence shown here is derived from an EMBL/GenBank/DDBJ whole genome shotgun (WGS) entry which is preliminary data.</text>
</comment>
<dbReference type="InterPro" id="IPR043129">
    <property type="entry name" value="ATPase_NBD"/>
</dbReference>
<organism evidence="1 2">
    <name type="scientific">Armillaria borealis</name>
    <dbReference type="NCBI Taxonomy" id="47425"/>
    <lineage>
        <taxon>Eukaryota</taxon>
        <taxon>Fungi</taxon>
        <taxon>Dikarya</taxon>
        <taxon>Basidiomycota</taxon>
        <taxon>Agaricomycotina</taxon>
        <taxon>Agaricomycetes</taxon>
        <taxon>Agaricomycetidae</taxon>
        <taxon>Agaricales</taxon>
        <taxon>Marasmiineae</taxon>
        <taxon>Physalacriaceae</taxon>
        <taxon>Armillaria</taxon>
    </lineage>
</organism>
<dbReference type="Gene3D" id="3.30.420.40">
    <property type="match status" value="1"/>
</dbReference>
<accession>A0AA39J245</accession>
<dbReference type="PANTHER" id="PTHR14187">
    <property type="entry name" value="ALPHA KINASE/ELONGATION FACTOR 2 KINASE"/>
    <property type="match status" value="1"/>
</dbReference>
<evidence type="ECO:0000313" key="2">
    <source>
        <dbReference type="Proteomes" id="UP001175226"/>
    </source>
</evidence>
<sequence>MASYKAYNGSQRKLAIAFDLGTTFSGVSYSVLDPGSIPEIIDVTRFLSHEHVGREAKIPTIIFYDKGGNICTVGAEALKQNIVEQVEEEGWVKYSEVKRRSRHKTNTSPRIKTKLPSFKALTQVFSDFYVYLFQCTKSFILETHQGAQVFWSSVEDHIEFVLSHPNGWQGSEQVKLRQALIDARLVPDNDEGHTRVRFVTEGEASLHFCIRHGLASHIKDDEAVIIIDAGGGTINISAYTRAPSTADGVRSFKEVAIPQCHHSGSLSVTQRAQAFIKDKLKGTSFTGEVKNITECFDKTTKLRFRNSDEPSYIKFGSMKDKDLTLDIRAGQLKLPGTDIANFFEPSIKSIIDAVHEQCCVSKKTVTTVFLVGGLTTSDWLFLKLQESVKPLEISFYCPDGHVNKVVADSRMSFYVDRTVSVRFSQFSYGVRTTWLFDPEDPQHQKHKEKAYTDDKGDLRLYDGYMEILGKNFFLSEGTEFSAKLNWTCESLSKLTSLLIDILSYRSALEHPRWMDVEKSKYSVMCHVTANTHGAAKLLKLHRRPNGKTYFKLECEIILLFRGTKMQAQICWTENMSISYPTSYAH</sequence>
<dbReference type="SUPFAM" id="SSF53067">
    <property type="entry name" value="Actin-like ATPase domain"/>
    <property type="match status" value="2"/>
</dbReference>
<reference evidence="1" key="1">
    <citation type="submission" date="2023-06" db="EMBL/GenBank/DDBJ databases">
        <authorList>
            <consortium name="Lawrence Berkeley National Laboratory"/>
            <person name="Ahrendt S."/>
            <person name="Sahu N."/>
            <person name="Indic B."/>
            <person name="Wong-Bajracharya J."/>
            <person name="Merenyi Z."/>
            <person name="Ke H.-M."/>
            <person name="Monk M."/>
            <person name="Kocsube S."/>
            <person name="Drula E."/>
            <person name="Lipzen A."/>
            <person name="Balint B."/>
            <person name="Henrissat B."/>
            <person name="Andreopoulos B."/>
            <person name="Martin F.M."/>
            <person name="Harder C.B."/>
            <person name="Rigling D."/>
            <person name="Ford K.L."/>
            <person name="Foster G.D."/>
            <person name="Pangilinan J."/>
            <person name="Papanicolaou A."/>
            <person name="Barry K."/>
            <person name="LaButti K."/>
            <person name="Viragh M."/>
            <person name="Koriabine M."/>
            <person name="Yan M."/>
            <person name="Riley R."/>
            <person name="Champramary S."/>
            <person name="Plett K.L."/>
            <person name="Tsai I.J."/>
            <person name="Slot J."/>
            <person name="Sipos G."/>
            <person name="Plett J."/>
            <person name="Nagy L.G."/>
            <person name="Grigoriev I.V."/>
        </authorList>
    </citation>
    <scope>NUCLEOTIDE SEQUENCE</scope>
    <source>
        <strain evidence="1">FPL87.14</strain>
    </source>
</reference>
<evidence type="ECO:0000313" key="1">
    <source>
        <dbReference type="EMBL" id="KAK0434114.1"/>
    </source>
</evidence>
<protein>
    <recommendedName>
        <fullName evidence="3">Actin-like ATPase domain-containing protein</fullName>
    </recommendedName>
</protein>
<gene>
    <name evidence="1" type="ORF">EV421DRAFT_1717921</name>
</gene>
<dbReference type="Proteomes" id="UP001175226">
    <property type="component" value="Unassembled WGS sequence"/>
</dbReference>
<dbReference type="AlphaFoldDB" id="A0AA39J245"/>
<proteinExistence type="predicted"/>